<reference evidence="1 2" key="1">
    <citation type="submission" date="2019-06" db="EMBL/GenBank/DDBJ databases">
        <title>Whole genome shotgun sequence of Komagataeibacter hansenii NBRC 14820.</title>
        <authorList>
            <person name="Hosoyama A."/>
            <person name="Uohara A."/>
            <person name="Ohji S."/>
            <person name="Ichikawa N."/>
        </authorList>
    </citation>
    <scope>NUCLEOTIDE SEQUENCE [LARGE SCALE GENOMIC DNA]</scope>
    <source>
        <strain evidence="1 2">NBRC 14820</strain>
    </source>
</reference>
<evidence type="ECO:0000313" key="1">
    <source>
        <dbReference type="EMBL" id="GEC64587.1"/>
    </source>
</evidence>
<comment type="caution">
    <text evidence="1">The sequence shown here is derived from an EMBL/GenBank/DDBJ whole genome shotgun (WGS) entry which is preliminary data.</text>
</comment>
<evidence type="ECO:0000313" key="2">
    <source>
        <dbReference type="Proteomes" id="UP000319478"/>
    </source>
</evidence>
<name>A0ABQ0SHG1_NOVHA</name>
<accession>A0ABQ0SHG1</accession>
<dbReference type="EMBL" id="BJNN01000127">
    <property type="protein sequence ID" value="GEC64587.1"/>
    <property type="molecule type" value="Genomic_DNA"/>
</dbReference>
<sequence>MNIIEKLTFPFNHEKYLSISIDHDFTASYYYKGKLLGEAIFDIGLFDIKIEDVFISITEKNEIFAMTADGGFYIQQKYIDGYSYEIYLLNKKIDFETDSKGNIVKGTPPFDLDISNILELENEEVKFYLKLQNKI</sequence>
<dbReference type="RefSeq" id="WP_048859099.1">
    <property type="nucleotide sequence ID" value="NZ_BJNN01000127.1"/>
</dbReference>
<dbReference type="Proteomes" id="UP000319478">
    <property type="component" value="Unassembled WGS sequence"/>
</dbReference>
<keyword evidence="2" id="KW-1185">Reference proteome</keyword>
<gene>
    <name evidence="1" type="ORF">GHA01_24360</name>
</gene>
<proteinExistence type="predicted"/>
<protein>
    <submittedName>
        <fullName evidence="1">Uncharacterized protein</fullName>
    </submittedName>
</protein>
<organism evidence="1 2">
    <name type="scientific">Novacetimonas hansenii</name>
    <name type="common">Komagataeibacter hansenii</name>
    <dbReference type="NCBI Taxonomy" id="436"/>
    <lineage>
        <taxon>Bacteria</taxon>
        <taxon>Pseudomonadati</taxon>
        <taxon>Pseudomonadota</taxon>
        <taxon>Alphaproteobacteria</taxon>
        <taxon>Acetobacterales</taxon>
        <taxon>Acetobacteraceae</taxon>
        <taxon>Novacetimonas</taxon>
    </lineage>
</organism>